<sequence length="364" mass="39330">MDRLHRSELRRAFTLVELLVVIAIIGILVALLLPAVQAAREAARRNQCTNNLKQQMLASLNFESSTQELPAGVNVFQDPTTNQPIRVPGDTNFMAVWATWCVEILPYIENQSLKSLFDETRRLDEAPNNTLITQELPEFLCPSDTEPLGYSPVAPTPFGRSSYRANSGVAQGEEVWGRVLSVINAAGAPSALSNNANGKAKRGPFTVVFEPTSMNRIKLRQVTDGTSKTLAISEYHTDNAFYTVDNARWNYSAWGSWRAYPAMSAIFSPNYSSGVLQNTIGIADYDACLKANASNINSRDRACTHTFASKHSAGQMQAAFVDGHVESLSADTDIYVLEAMATIGGGENGAAQPVSSGGGGPFGS</sequence>
<dbReference type="PANTHER" id="PTHR30093:SF2">
    <property type="entry name" value="TYPE II SECRETION SYSTEM PROTEIN H"/>
    <property type="match status" value="1"/>
</dbReference>
<dbReference type="NCBIfam" id="TIGR02532">
    <property type="entry name" value="IV_pilin_GFxxxE"/>
    <property type="match status" value="1"/>
</dbReference>
<dbReference type="Proteomes" id="UP000316426">
    <property type="component" value="Chromosome"/>
</dbReference>
<dbReference type="PANTHER" id="PTHR30093">
    <property type="entry name" value="GENERAL SECRETION PATHWAY PROTEIN G"/>
    <property type="match status" value="1"/>
</dbReference>
<feature type="transmembrane region" description="Helical" evidence="1">
    <location>
        <begin position="12"/>
        <end position="36"/>
    </location>
</feature>
<dbReference type="KEGG" id="bmei:Spa11_21600"/>
<name>A0A518K841_9BACT</name>
<dbReference type="InterPro" id="IPR045584">
    <property type="entry name" value="Pilin-like"/>
</dbReference>
<accession>A0A518K841</accession>
<dbReference type="EMBL" id="CP036349">
    <property type="protein sequence ID" value="QDV73961.1"/>
    <property type="molecule type" value="Genomic_DNA"/>
</dbReference>
<keyword evidence="1" id="KW-1133">Transmembrane helix</keyword>
<dbReference type="SUPFAM" id="SSF54523">
    <property type="entry name" value="Pili subunits"/>
    <property type="match status" value="1"/>
</dbReference>
<evidence type="ECO:0000256" key="1">
    <source>
        <dbReference type="SAM" id="Phobius"/>
    </source>
</evidence>
<organism evidence="3 4">
    <name type="scientific">Botrimarina mediterranea</name>
    <dbReference type="NCBI Taxonomy" id="2528022"/>
    <lineage>
        <taxon>Bacteria</taxon>
        <taxon>Pseudomonadati</taxon>
        <taxon>Planctomycetota</taxon>
        <taxon>Planctomycetia</taxon>
        <taxon>Pirellulales</taxon>
        <taxon>Lacipirellulaceae</taxon>
        <taxon>Botrimarina</taxon>
    </lineage>
</organism>
<dbReference type="Pfam" id="PF07596">
    <property type="entry name" value="SBP_bac_10"/>
    <property type="match status" value="1"/>
</dbReference>
<feature type="domain" description="DUF1559" evidence="2">
    <location>
        <begin position="37"/>
        <end position="333"/>
    </location>
</feature>
<dbReference type="AlphaFoldDB" id="A0A518K841"/>
<proteinExistence type="predicted"/>
<dbReference type="InterPro" id="IPR012902">
    <property type="entry name" value="N_methyl_site"/>
</dbReference>
<keyword evidence="1" id="KW-0472">Membrane</keyword>
<dbReference type="RefSeq" id="WP_145111854.1">
    <property type="nucleotide sequence ID" value="NZ_CP036349.1"/>
</dbReference>
<keyword evidence="1" id="KW-0812">Transmembrane</keyword>
<dbReference type="Gene3D" id="3.30.700.10">
    <property type="entry name" value="Glycoprotein, Type 4 Pilin"/>
    <property type="match status" value="1"/>
</dbReference>
<evidence type="ECO:0000313" key="4">
    <source>
        <dbReference type="Proteomes" id="UP000316426"/>
    </source>
</evidence>
<keyword evidence="4" id="KW-1185">Reference proteome</keyword>
<protein>
    <recommendedName>
        <fullName evidence="2">DUF1559 domain-containing protein</fullName>
    </recommendedName>
</protein>
<gene>
    <name evidence="3" type="ORF">Spa11_21600</name>
</gene>
<dbReference type="InterPro" id="IPR011453">
    <property type="entry name" value="DUF1559"/>
</dbReference>
<dbReference type="Pfam" id="PF07963">
    <property type="entry name" value="N_methyl"/>
    <property type="match status" value="1"/>
</dbReference>
<reference evidence="3 4" key="1">
    <citation type="submission" date="2019-02" db="EMBL/GenBank/DDBJ databases">
        <title>Deep-cultivation of Planctomycetes and their phenomic and genomic characterization uncovers novel biology.</title>
        <authorList>
            <person name="Wiegand S."/>
            <person name="Jogler M."/>
            <person name="Boedeker C."/>
            <person name="Pinto D."/>
            <person name="Vollmers J."/>
            <person name="Rivas-Marin E."/>
            <person name="Kohn T."/>
            <person name="Peeters S.H."/>
            <person name="Heuer A."/>
            <person name="Rast P."/>
            <person name="Oberbeckmann S."/>
            <person name="Bunk B."/>
            <person name="Jeske O."/>
            <person name="Meyerdierks A."/>
            <person name="Storesund J.E."/>
            <person name="Kallscheuer N."/>
            <person name="Luecker S."/>
            <person name="Lage O.M."/>
            <person name="Pohl T."/>
            <person name="Merkel B.J."/>
            <person name="Hornburger P."/>
            <person name="Mueller R.-W."/>
            <person name="Bruemmer F."/>
            <person name="Labrenz M."/>
            <person name="Spormann A.M."/>
            <person name="Op den Camp H."/>
            <person name="Overmann J."/>
            <person name="Amann R."/>
            <person name="Jetten M.S.M."/>
            <person name="Mascher T."/>
            <person name="Medema M.H."/>
            <person name="Devos D.P."/>
            <person name="Kaster A.-K."/>
            <person name="Ovreas L."/>
            <person name="Rohde M."/>
            <person name="Galperin M.Y."/>
            <person name="Jogler C."/>
        </authorList>
    </citation>
    <scope>NUCLEOTIDE SEQUENCE [LARGE SCALE GENOMIC DNA]</scope>
    <source>
        <strain evidence="3 4">Spa11</strain>
    </source>
</reference>
<evidence type="ECO:0000313" key="3">
    <source>
        <dbReference type="EMBL" id="QDV73961.1"/>
    </source>
</evidence>
<evidence type="ECO:0000259" key="2">
    <source>
        <dbReference type="Pfam" id="PF07596"/>
    </source>
</evidence>